<dbReference type="Proteomes" id="UP000299102">
    <property type="component" value="Unassembled WGS sequence"/>
</dbReference>
<evidence type="ECO:0000313" key="3">
    <source>
        <dbReference type="Proteomes" id="UP000299102"/>
    </source>
</evidence>
<feature type="region of interest" description="Disordered" evidence="1">
    <location>
        <begin position="1"/>
        <end position="33"/>
    </location>
</feature>
<reference evidence="2 3" key="1">
    <citation type="journal article" date="2019" name="Commun. Biol.">
        <title>The bagworm genome reveals a unique fibroin gene that provides high tensile strength.</title>
        <authorList>
            <person name="Kono N."/>
            <person name="Nakamura H."/>
            <person name="Ohtoshi R."/>
            <person name="Tomita M."/>
            <person name="Numata K."/>
            <person name="Arakawa K."/>
        </authorList>
    </citation>
    <scope>NUCLEOTIDE SEQUENCE [LARGE SCALE GENOMIC DNA]</scope>
</reference>
<evidence type="ECO:0000313" key="2">
    <source>
        <dbReference type="EMBL" id="GBP71605.1"/>
    </source>
</evidence>
<accession>A0A4C1YAW7</accession>
<gene>
    <name evidence="2" type="ORF">EVAR_10818_1</name>
</gene>
<feature type="compositionally biased region" description="Low complexity" evidence="1">
    <location>
        <begin position="19"/>
        <end position="30"/>
    </location>
</feature>
<dbReference type="AlphaFoldDB" id="A0A4C1YAW7"/>
<evidence type="ECO:0000256" key="1">
    <source>
        <dbReference type="SAM" id="MobiDB-lite"/>
    </source>
</evidence>
<keyword evidence="3" id="KW-1185">Reference proteome</keyword>
<dbReference type="EMBL" id="BGZK01001114">
    <property type="protein sequence ID" value="GBP71605.1"/>
    <property type="molecule type" value="Genomic_DNA"/>
</dbReference>
<proteinExistence type="predicted"/>
<name>A0A4C1YAW7_EUMVA</name>
<protein>
    <submittedName>
        <fullName evidence="2">Uncharacterized protein</fullName>
    </submittedName>
</protein>
<comment type="caution">
    <text evidence="2">The sequence shown here is derived from an EMBL/GenBank/DDBJ whole genome shotgun (WGS) entry which is preliminary data.</text>
</comment>
<sequence length="102" mass="11313">MVLEQHGGSSRVMMVEELSNSSAPSRSSPATRDICTRADLNHTERARVRPARLTVKAQVAVSKLRREGTMGRNGQSKSIPYAKDKHSDLAHTLTFNKKLLIQ</sequence>
<organism evidence="2 3">
    <name type="scientific">Eumeta variegata</name>
    <name type="common">Bagworm moth</name>
    <name type="synonym">Eumeta japonica</name>
    <dbReference type="NCBI Taxonomy" id="151549"/>
    <lineage>
        <taxon>Eukaryota</taxon>
        <taxon>Metazoa</taxon>
        <taxon>Ecdysozoa</taxon>
        <taxon>Arthropoda</taxon>
        <taxon>Hexapoda</taxon>
        <taxon>Insecta</taxon>
        <taxon>Pterygota</taxon>
        <taxon>Neoptera</taxon>
        <taxon>Endopterygota</taxon>
        <taxon>Lepidoptera</taxon>
        <taxon>Glossata</taxon>
        <taxon>Ditrysia</taxon>
        <taxon>Tineoidea</taxon>
        <taxon>Psychidae</taxon>
        <taxon>Oiketicinae</taxon>
        <taxon>Eumeta</taxon>
    </lineage>
</organism>